<dbReference type="GO" id="GO:0002177">
    <property type="term" value="C:manchette"/>
    <property type="evidence" value="ECO:0007669"/>
    <property type="project" value="TreeGrafter"/>
</dbReference>
<keyword evidence="2" id="KW-1185">Reference proteome</keyword>
<protein>
    <submittedName>
        <fullName evidence="3">Sperm flagellar protein 2-like</fullName>
    </submittedName>
</protein>
<dbReference type="GO" id="GO:0097225">
    <property type="term" value="C:sperm midpiece"/>
    <property type="evidence" value="ECO:0007669"/>
    <property type="project" value="TreeGrafter"/>
</dbReference>
<dbReference type="PANTHER" id="PTHR14919:SF0">
    <property type="entry name" value="SPERM FLAGELLAR PROTEIN 2"/>
    <property type="match status" value="1"/>
</dbReference>
<dbReference type="KEGG" id="dle:115801616"/>
<sequence>MHLRLNLKNFTEPPHGNRESLQEGKGKKSETSLKRKGSPRGKSPGGKVPVKKSPADSTDVSPAPVVPPPPKPGSEEWVYVNEPISEEIRSFLVPYWKLIENSYINSIKTVLRHLREGQHMVIAYLYDIR</sequence>
<proteinExistence type="predicted"/>
<dbReference type="AlphaFoldDB" id="A0A7F8K2J6"/>
<feature type="compositionally biased region" description="Basic and acidic residues" evidence="1">
    <location>
        <begin position="15"/>
        <end position="33"/>
    </location>
</feature>
<dbReference type="InParanoid" id="A0A7F8K2J6"/>
<dbReference type="GO" id="GO:0007288">
    <property type="term" value="P:sperm axoneme assembly"/>
    <property type="evidence" value="ECO:0007669"/>
    <property type="project" value="TreeGrafter"/>
</dbReference>
<name>A0A7F8K2J6_DELLE</name>
<dbReference type="InterPro" id="IPR052634">
    <property type="entry name" value="Sperm_flagellar-bone_growth"/>
</dbReference>
<evidence type="ECO:0000313" key="3">
    <source>
        <dbReference type="RefSeq" id="XP_030615479.1"/>
    </source>
</evidence>
<evidence type="ECO:0000256" key="1">
    <source>
        <dbReference type="SAM" id="MobiDB-lite"/>
    </source>
</evidence>
<dbReference type="RefSeq" id="XP_030615479.1">
    <property type="nucleotide sequence ID" value="XM_030759619.1"/>
</dbReference>
<reference evidence="3" key="1">
    <citation type="submission" date="2025-08" db="UniProtKB">
        <authorList>
            <consortium name="RefSeq"/>
        </authorList>
    </citation>
    <scope>IDENTIFICATION</scope>
    <source>
        <tissue evidence="3">Blood</tissue>
    </source>
</reference>
<evidence type="ECO:0000313" key="2">
    <source>
        <dbReference type="Proteomes" id="UP000248483"/>
    </source>
</evidence>
<accession>A0A7F8K2J6</accession>
<gene>
    <name evidence="3" type="primary">LOC115801616</name>
</gene>
<organism evidence="2 3">
    <name type="scientific">Delphinapterus leucas</name>
    <name type="common">Beluga whale</name>
    <dbReference type="NCBI Taxonomy" id="9749"/>
    <lineage>
        <taxon>Eukaryota</taxon>
        <taxon>Metazoa</taxon>
        <taxon>Chordata</taxon>
        <taxon>Craniata</taxon>
        <taxon>Vertebrata</taxon>
        <taxon>Euteleostomi</taxon>
        <taxon>Mammalia</taxon>
        <taxon>Eutheria</taxon>
        <taxon>Laurasiatheria</taxon>
        <taxon>Artiodactyla</taxon>
        <taxon>Whippomorpha</taxon>
        <taxon>Cetacea</taxon>
        <taxon>Odontoceti</taxon>
        <taxon>Monodontidae</taxon>
        <taxon>Delphinapterus</taxon>
    </lineage>
</organism>
<feature type="region of interest" description="Disordered" evidence="1">
    <location>
        <begin position="1"/>
        <end position="76"/>
    </location>
</feature>
<dbReference type="PANTHER" id="PTHR14919">
    <property type="entry name" value="KPL2-RELATED"/>
    <property type="match status" value="1"/>
</dbReference>
<dbReference type="GeneID" id="115801616"/>
<dbReference type="Proteomes" id="UP000248483">
    <property type="component" value="Unplaced"/>
</dbReference>
<feature type="compositionally biased region" description="Low complexity" evidence="1">
    <location>
        <begin position="40"/>
        <end position="52"/>
    </location>
</feature>